<keyword evidence="7" id="KW-1185">Reference proteome</keyword>
<keyword evidence="5" id="KW-1003">Cell membrane</keyword>
<dbReference type="GO" id="GO:0065002">
    <property type="term" value="P:intracellular protein transmembrane transport"/>
    <property type="evidence" value="ECO:0007669"/>
    <property type="project" value="TreeGrafter"/>
</dbReference>
<keyword evidence="3 5" id="KW-1133">Transmembrane helix</keyword>
<feature type="transmembrane region" description="Helical" evidence="5">
    <location>
        <begin position="224"/>
        <end position="245"/>
    </location>
</feature>
<evidence type="ECO:0000256" key="2">
    <source>
        <dbReference type="ARBA" id="ARBA00022692"/>
    </source>
</evidence>
<evidence type="ECO:0000256" key="1">
    <source>
        <dbReference type="ARBA" id="ARBA00004141"/>
    </source>
</evidence>
<feature type="transmembrane region" description="Helical" evidence="5">
    <location>
        <begin position="162"/>
        <end position="188"/>
    </location>
</feature>
<comment type="caution">
    <text evidence="5">Lacks conserved residue(s) required for the propagation of feature annotation.</text>
</comment>
<dbReference type="AlphaFoldDB" id="A0A2N9X8I1"/>
<keyword evidence="5" id="KW-0653">Protein transport</keyword>
<dbReference type="PRINTS" id="PR01840">
    <property type="entry name" value="TATCFAMILY"/>
</dbReference>
<gene>
    <name evidence="5" type="primary">tatC</name>
    <name evidence="6" type="ORF">BHC54_03285</name>
</gene>
<dbReference type="EMBL" id="MEIL01000019">
    <property type="protein sequence ID" value="PIT40669.1"/>
    <property type="molecule type" value="Genomic_DNA"/>
</dbReference>
<reference evidence="6" key="1">
    <citation type="journal article" date="2017" name="MBio">
        <title>Type VI secretion-mediated competition in the bee gut microbiome.</title>
        <authorList>
            <person name="Steele M.I."/>
            <person name="Kwong W.K."/>
            <person name="Powell J.E."/>
            <person name="Whiteley M."/>
            <person name="Moran N.A."/>
        </authorList>
    </citation>
    <scope>NUCLEOTIDE SEQUENCE [LARGE SCALE GENOMIC DNA]</scope>
    <source>
        <strain evidence="6">WkB273</strain>
    </source>
</reference>
<dbReference type="InterPro" id="IPR002033">
    <property type="entry name" value="TatC"/>
</dbReference>
<dbReference type="NCBIfam" id="TIGR00945">
    <property type="entry name" value="tatC"/>
    <property type="match status" value="1"/>
</dbReference>
<keyword evidence="2 5" id="KW-0812">Transmembrane</keyword>
<comment type="function">
    <text evidence="5">Part of the twin-arginine translocation (Tat) system that transports large folded proteins containing a characteristic twin-arginine motif in their signal peptide across membranes. Together with TatB, TatC is part of a receptor directly interacting with Tat signal peptides.</text>
</comment>
<accession>A0A2N9X8I1</accession>
<comment type="subunit">
    <text evidence="5">The Tat system comprises two distinct complexes: a TatABC complex, containing multiple copies of TatA, TatB and TatC subunits, and a separate TatA complex, containing only TatA subunits. Substrates initially bind to the TatABC complex, which probably triggers association of the separate TatA complex to form the active translocon.</text>
</comment>
<protein>
    <recommendedName>
        <fullName evidence="5">Sec-independent protein translocase protein TatC</fullName>
    </recommendedName>
</protein>
<dbReference type="Pfam" id="PF00902">
    <property type="entry name" value="TatC"/>
    <property type="match status" value="1"/>
</dbReference>
<keyword evidence="5" id="KW-0813">Transport</keyword>
<keyword evidence="5" id="KW-0811">Translocation</keyword>
<feature type="transmembrane region" description="Helical" evidence="5">
    <location>
        <begin position="28"/>
        <end position="53"/>
    </location>
</feature>
<dbReference type="RefSeq" id="WP_257381112.1">
    <property type="nucleotide sequence ID" value="NZ_MEIL01000019.1"/>
</dbReference>
<dbReference type="PANTHER" id="PTHR30371:SF0">
    <property type="entry name" value="SEC-INDEPENDENT PROTEIN TRANSLOCASE PROTEIN TATC, CHLOROPLASTIC-RELATED"/>
    <property type="match status" value="1"/>
</dbReference>
<dbReference type="GO" id="GO:0033281">
    <property type="term" value="C:TAT protein transport complex"/>
    <property type="evidence" value="ECO:0007669"/>
    <property type="project" value="UniProtKB-UniRule"/>
</dbReference>
<evidence type="ECO:0000313" key="7">
    <source>
        <dbReference type="Proteomes" id="UP000230202"/>
    </source>
</evidence>
<dbReference type="GO" id="GO:0009977">
    <property type="term" value="F:proton motive force dependent protein transmembrane transporter activity"/>
    <property type="evidence" value="ECO:0007669"/>
    <property type="project" value="TreeGrafter"/>
</dbReference>
<dbReference type="HAMAP" id="MF_00902">
    <property type="entry name" value="TatC"/>
    <property type="match status" value="1"/>
</dbReference>
<feature type="transmembrane region" description="Helical" evidence="5">
    <location>
        <begin position="200"/>
        <end position="218"/>
    </location>
</feature>
<keyword evidence="4 5" id="KW-0472">Membrane</keyword>
<name>A0A2N9X8I1_9NEIS</name>
<comment type="subcellular location">
    <subcellularLocation>
        <location evidence="5">Cell membrane</location>
        <topology evidence="5">Multi-pass membrane protein</topology>
    </subcellularLocation>
    <subcellularLocation>
        <location evidence="1">Membrane</location>
        <topology evidence="1">Multi-pass membrane protein</topology>
    </subcellularLocation>
</comment>
<dbReference type="Proteomes" id="UP000230202">
    <property type="component" value="Unassembled WGS sequence"/>
</dbReference>
<evidence type="ECO:0000256" key="4">
    <source>
        <dbReference type="ARBA" id="ARBA00023136"/>
    </source>
</evidence>
<comment type="caution">
    <text evidence="6">The sequence shown here is derived from an EMBL/GenBank/DDBJ whole genome shotgun (WGS) entry which is preliminary data.</text>
</comment>
<evidence type="ECO:0000256" key="3">
    <source>
        <dbReference type="ARBA" id="ARBA00022989"/>
    </source>
</evidence>
<feature type="transmembrane region" description="Helical" evidence="5">
    <location>
        <begin position="114"/>
        <end position="142"/>
    </location>
</feature>
<comment type="similarity">
    <text evidence="5">Belongs to the TatC family.</text>
</comment>
<evidence type="ECO:0000256" key="5">
    <source>
        <dbReference type="HAMAP-Rule" id="MF_00902"/>
    </source>
</evidence>
<dbReference type="PANTHER" id="PTHR30371">
    <property type="entry name" value="SEC-INDEPENDENT PROTEIN TRANSLOCASE PROTEIN TATC"/>
    <property type="match status" value="1"/>
</dbReference>
<evidence type="ECO:0000313" key="6">
    <source>
        <dbReference type="EMBL" id="PIT40669.1"/>
    </source>
</evidence>
<sequence length="260" mass="29041">MSRVIVMPVDENTELTLIDHLLELRRRVMWILAILLLCFAIMVPFAQKIYTFVAEPLMVNLPAGQHMIATEVIAPFFVPLKVTMMAAFLLTLPHTLYQVWAFIAPGLYRHEKRLILPLLIASVFLFALGMAFAYYLVFPVIFRFLTGITPVGVSMATDIDKYLSFILGMFVAFGVTFEVPVLVILLNRIGVVSVLQLKKARPYVVVGAFVVAAVVTPPDILSQTLLAIPLILLYEIGVLVCRCVGGDRKKSSLSYPVQKR</sequence>
<proteinExistence type="inferred from homology"/>
<organism evidence="6 7">
    <name type="scientific">Snodgrassella alvi</name>
    <dbReference type="NCBI Taxonomy" id="1196083"/>
    <lineage>
        <taxon>Bacteria</taxon>
        <taxon>Pseudomonadati</taxon>
        <taxon>Pseudomonadota</taxon>
        <taxon>Betaproteobacteria</taxon>
        <taxon>Neisseriales</taxon>
        <taxon>Neisseriaceae</taxon>
        <taxon>Snodgrassella</taxon>
    </lineage>
</organism>
<dbReference type="GO" id="GO:0043953">
    <property type="term" value="P:protein transport by the Tat complex"/>
    <property type="evidence" value="ECO:0007669"/>
    <property type="project" value="UniProtKB-UniRule"/>
</dbReference>